<dbReference type="AlphaFoldDB" id="A0A9E6PV14"/>
<accession>A0A9E6PV14</accession>
<feature type="signal peptide" evidence="1">
    <location>
        <begin position="1"/>
        <end position="32"/>
    </location>
</feature>
<dbReference type="Proteomes" id="UP000633418">
    <property type="component" value="Chromosome"/>
</dbReference>
<organism evidence="2 3">
    <name type="scientific">Pseudomonas xantholysinigenes</name>
    <dbReference type="NCBI Taxonomy" id="2745490"/>
    <lineage>
        <taxon>Bacteria</taxon>
        <taxon>Pseudomonadati</taxon>
        <taxon>Pseudomonadota</taxon>
        <taxon>Gammaproteobacteria</taxon>
        <taxon>Pseudomonadales</taxon>
        <taxon>Pseudomonadaceae</taxon>
        <taxon>Pseudomonas</taxon>
    </lineage>
</organism>
<reference evidence="2 3" key="1">
    <citation type="journal article" date="2020" name="Microorganisms">
        <title>Reliable Identification of Environmental Pseudomonas Isolates Using the rpoD Gene.</title>
        <authorList>
            <consortium name="The Broad Institute Genome Sequencing Platform"/>
            <person name="Girard L."/>
            <person name="Lood C."/>
            <person name="Rokni-Zadeh H."/>
            <person name="van Noort V."/>
            <person name="Lavigne R."/>
            <person name="De Mot R."/>
        </authorList>
    </citation>
    <scope>NUCLEOTIDE SEQUENCE [LARGE SCALE GENOMIC DNA]</scope>
    <source>
        <strain evidence="2 3">RW9S1A</strain>
    </source>
</reference>
<proteinExistence type="predicted"/>
<dbReference type="KEGG" id="pxn:HU772_021605"/>
<dbReference type="EMBL" id="CP077095">
    <property type="protein sequence ID" value="QXI37894.1"/>
    <property type="molecule type" value="Genomic_DNA"/>
</dbReference>
<keyword evidence="1" id="KW-0732">Signal</keyword>
<sequence length="191" mass="20311">MTVAVSALRRVSGCAFSLLLALLLSNGASAWAAGAVPDAQAQQRARAVTQVVLGILSYARWPAEPNPLRLCLVGPTEYADDLIKGDVQHSGQPLQVRRLLANDPSVASACDAVYIGKLDQAHRERLFQALNGHPVLSISEAGDPCTVGSLFCLRIGDPQVAFDVNLDSVARSGVRIHPSVLQLSRRRAGQP</sequence>
<evidence type="ECO:0000256" key="1">
    <source>
        <dbReference type="SAM" id="SignalP"/>
    </source>
</evidence>
<dbReference type="InterPro" id="IPR025293">
    <property type="entry name" value="YfiR/HmsC-like"/>
</dbReference>
<evidence type="ECO:0000313" key="2">
    <source>
        <dbReference type="EMBL" id="QXI37894.1"/>
    </source>
</evidence>
<name>A0A9E6PV14_9PSED</name>
<protein>
    <submittedName>
        <fullName evidence="2">YfiR family protein</fullName>
    </submittedName>
</protein>
<keyword evidence="3" id="KW-1185">Reference proteome</keyword>
<gene>
    <name evidence="2" type="ORF">HU772_021605</name>
</gene>
<evidence type="ECO:0000313" key="3">
    <source>
        <dbReference type="Proteomes" id="UP000633418"/>
    </source>
</evidence>
<feature type="chain" id="PRO_5039635231" evidence="1">
    <location>
        <begin position="33"/>
        <end position="191"/>
    </location>
</feature>
<reference evidence="2 3" key="2">
    <citation type="journal article" date="2021" name="Microorganisms">
        <title>The Ever-Expanding Pseudomonas Genus: Description of 43 New Species and Partition of the Pseudomonas putida Group.</title>
        <authorList>
            <person name="Girard L."/>
            <person name="Lood C."/>
            <person name="Hofte M."/>
            <person name="Vandamme P."/>
            <person name="Rokni-Zadeh H."/>
            <person name="van Noort V."/>
            <person name="Lavigne R."/>
            <person name="De Mot R."/>
        </authorList>
    </citation>
    <scope>NUCLEOTIDE SEQUENCE [LARGE SCALE GENOMIC DNA]</scope>
    <source>
        <strain evidence="2 3">RW9S1A</strain>
    </source>
</reference>
<dbReference type="Pfam" id="PF13689">
    <property type="entry name" value="DUF4154"/>
    <property type="match status" value="1"/>
</dbReference>
<dbReference type="RefSeq" id="WP_186661265.1">
    <property type="nucleotide sequence ID" value="NZ_CP077095.1"/>
</dbReference>